<evidence type="ECO:0000313" key="4">
    <source>
        <dbReference type="EMBL" id="OIJ42663.1"/>
    </source>
</evidence>
<dbReference type="Proteomes" id="UP000180246">
    <property type="component" value="Unassembled WGS sequence"/>
</dbReference>
<evidence type="ECO:0000259" key="3">
    <source>
        <dbReference type="Pfam" id="PF20434"/>
    </source>
</evidence>
<dbReference type="EMBL" id="JRYB01000001">
    <property type="protein sequence ID" value="OIJ42663.1"/>
    <property type="molecule type" value="Genomic_DNA"/>
</dbReference>
<feature type="domain" description="BD-FAE-like" evidence="3">
    <location>
        <begin position="72"/>
        <end position="283"/>
    </location>
</feature>
<dbReference type="InterPro" id="IPR049492">
    <property type="entry name" value="BD-FAE-like_dom"/>
</dbReference>
<dbReference type="SUPFAM" id="SSF53474">
    <property type="entry name" value="alpha/beta-Hydrolases"/>
    <property type="match status" value="1"/>
</dbReference>
<dbReference type="GO" id="GO:0016787">
    <property type="term" value="F:hydrolase activity"/>
    <property type="evidence" value="ECO:0007669"/>
    <property type="project" value="UniProtKB-KW"/>
</dbReference>
<name>A0A1S2NCW1_9BURK</name>
<feature type="chain" id="PRO_5010204151" evidence="2">
    <location>
        <begin position="31"/>
        <end position="329"/>
    </location>
</feature>
<dbReference type="RefSeq" id="WP_071362402.1">
    <property type="nucleotide sequence ID" value="NZ_JRYB01000001.1"/>
</dbReference>
<protein>
    <submittedName>
        <fullName evidence="4">Alpha/beta hydrolase fold family protein</fullName>
    </submittedName>
</protein>
<comment type="caution">
    <text evidence="4">The sequence shown here is derived from an EMBL/GenBank/DDBJ whole genome shotgun (WGS) entry which is preliminary data.</text>
</comment>
<dbReference type="Gene3D" id="3.40.50.1820">
    <property type="entry name" value="alpha/beta hydrolase"/>
    <property type="match status" value="1"/>
</dbReference>
<dbReference type="AlphaFoldDB" id="A0A1S2NCW1"/>
<organism evidence="4 5">
    <name type="scientific">Massilia timonae</name>
    <dbReference type="NCBI Taxonomy" id="47229"/>
    <lineage>
        <taxon>Bacteria</taxon>
        <taxon>Pseudomonadati</taxon>
        <taxon>Pseudomonadota</taxon>
        <taxon>Betaproteobacteria</taxon>
        <taxon>Burkholderiales</taxon>
        <taxon>Oxalobacteraceae</taxon>
        <taxon>Telluria group</taxon>
        <taxon>Massilia</taxon>
    </lineage>
</organism>
<sequence>MATITLHHRLHAVKVACLLAAAFTCASSLAQDGAAPDSAAQGPFHTAVLLSHEMAVEPNITYLRASGQELKLDVYRPWRDSTARLPVVLNFHGGGWVAGNRESRALAALPYLQMGFAVVNVQYRLANVALAPAAVEDTLCALQWVGRNAERYRFDLERVVTTGDSAGGHLALATAMIPADSPFANQCAFTEGSWSGPYKNAAPKVKAVVNWYGITDVADMLQGPNIRSYAVGWFGSLPGRAALARELSPLSHVRRGGPAVFTVHGNADKLVPYAHGVRLKSALDKAGVSNVLHTVEGGGHGGFSLEQQVVIFGEIQAFLRRQEIIPAAH</sequence>
<feature type="signal peptide" evidence="2">
    <location>
        <begin position="1"/>
        <end position="30"/>
    </location>
</feature>
<dbReference type="PANTHER" id="PTHR48081">
    <property type="entry name" value="AB HYDROLASE SUPERFAMILY PROTEIN C4A8.06C"/>
    <property type="match status" value="1"/>
</dbReference>
<evidence type="ECO:0000313" key="5">
    <source>
        <dbReference type="Proteomes" id="UP000180246"/>
    </source>
</evidence>
<evidence type="ECO:0000256" key="2">
    <source>
        <dbReference type="SAM" id="SignalP"/>
    </source>
</evidence>
<keyword evidence="2" id="KW-0732">Signal</keyword>
<keyword evidence="1 4" id="KW-0378">Hydrolase</keyword>
<evidence type="ECO:0000256" key="1">
    <source>
        <dbReference type="ARBA" id="ARBA00022801"/>
    </source>
</evidence>
<dbReference type="InterPro" id="IPR029058">
    <property type="entry name" value="AB_hydrolase_fold"/>
</dbReference>
<gene>
    <name evidence="4" type="ORF">LO55_3485</name>
</gene>
<dbReference type="InterPro" id="IPR050300">
    <property type="entry name" value="GDXG_lipolytic_enzyme"/>
</dbReference>
<reference evidence="4 5" key="1">
    <citation type="submission" date="2014-10" db="EMBL/GenBank/DDBJ databases">
        <authorList>
            <person name="Seo M.-J."/>
            <person name="Seok Y.J."/>
            <person name="Cha I.-T."/>
        </authorList>
    </citation>
    <scope>NUCLEOTIDE SEQUENCE [LARGE SCALE GENOMIC DNA]</scope>
    <source>
        <strain evidence="4 5">NEU</strain>
    </source>
</reference>
<dbReference type="Pfam" id="PF20434">
    <property type="entry name" value="BD-FAE"/>
    <property type="match status" value="1"/>
</dbReference>
<proteinExistence type="predicted"/>
<accession>A0A1S2NCW1</accession>